<dbReference type="AlphaFoldDB" id="A0A2N0PEE8"/>
<dbReference type="Proteomes" id="UP000232722">
    <property type="component" value="Unassembled WGS sequence"/>
</dbReference>
<organism evidence="1 2">
    <name type="scientific">Rhizophagus irregularis</name>
    <dbReference type="NCBI Taxonomy" id="588596"/>
    <lineage>
        <taxon>Eukaryota</taxon>
        <taxon>Fungi</taxon>
        <taxon>Fungi incertae sedis</taxon>
        <taxon>Mucoromycota</taxon>
        <taxon>Glomeromycotina</taxon>
        <taxon>Glomeromycetes</taxon>
        <taxon>Glomerales</taxon>
        <taxon>Glomeraceae</taxon>
        <taxon>Rhizophagus</taxon>
    </lineage>
</organism>
<reference evidence="1 2" key="2">
    <citation type="submission" date="2017-09" db="EMBL/GenBank/DDBJ databases">
        <title>Extensive intraspecific genome diversity in a model arbuscular mycorrhizal fungus.</title>
        <authorList>
            <person name="Chen E.C."/>
            <person name="Morin E."/>
            <person name="Beaudet D."/>
            <person name="Noel J."/>
            <person name="Ndikumana S."/>
            <person name="Charron P."/>
            <person name="St-Onge C."/>
            <person name="Giorgi J."/>
            <person name="Grigoriev I.V."/>
            <person name="Roux C."/>
            <person name="Martin F.M."/>
            <person name="Corradi N."/>
        </authorList>
    </citation>
    <scope>NUCLEOTIDE SEQUENCE [LARGE SCALE GENOMIC DNA]</scope>
    <source>
        <strain evidence="1 2">A5</strain>
    </source>
</reference>
<comment type="caution">
    <text evidence="1">The sequence shown here is derived from an EMBL/GenBank/DDBJ whole genome shotgun (WGS) entry which is preliminary data.</text>
</comment>
<proteinExistence type="predicted"/>
<dbReference type="EMBL" id="LLXJ01000906">
    <property type="protein sequence ID" value="PKC05188.1"/>
    <property type="molecule type" value="Genomic_DNA"/>
</dbReference>
<evidence type="ECO:0000313" key="2">
    <source>
        <dbReference type="Proteomes" id="UP000232722"/>
    </source>
</evidence>
<sequence>MEFINAPIGPNNLATEFHPQTCYTSRLLDFTSKELNEILENNIYNGREDTHTGKDKELGMRKNEIEGKRKKVLTFNSKRQKHVF</sequence>
<protein>
    <submittedName>
        <fullName evidence="1">Uncharacterized protein</fullName>
    </submittedName>
</protein>
<evidence type="ECO:0000313" key="1">
    <source>
        <dbReference type="EMBL" id="PKC05188.1"/>
    </source>
</evidence>
<name>A0A2N0PEE8_9GLOM</name>
<gene>
    <name evidence="1" type="ORF">RhiirA5_421219</name>
</gene>
<reference evidence="1 2" key="1">
    <citation type="submission" date="2016-04" db="EMBL/GenBank/DDBJ databases">
        <title>Genome analyses suggest a sexual origin of heterokaryosis in a supposedly ancient asexual fungus.</title>
        <authorList>
            <person name="Ropars J."/>
            <person name="Sedzielewska K."/>
            <person name="Noel J."/>
            <person name="Charron P."/>
            <person name="Farinelli L."/>
            <person name="Marton T."/>
            <person name="Kruger M."/>
            <person name="Pelin A."/>
            <person name="Brachmann A."/>
            <person name="Corradi N."/>
        </authorList>
    </citation>
    <scope>NUCLEOTIDE SEQUENCE [LARGE SCALE GENOMIC DNA]</scope>
    <source>
        <strain evidence="1 2">A5</strain>
    </source>
</reference>
<accession>A0A2N0PEE8</accession>